<dbReference type="Proteomes" id="UP000031549">
    <property type="component" value="Unassembled WGS sequence"/>
</dbReference>
<dbReference type="EMBL" id="JTCM02000014">
    <property type="protein sequence ID" value="NEU72823.1"/>
    <property type="molecule type" value="Genomic_DNA"/>
</dbReference>
<name>A0A846H6Z2_9CYAN</name>
<keyword evidence="2" id="KW-1185">Reference proteome</keyword>
<proteinExistence type="predicted"/>
<comment type="caution">
    <text evidence="1">The sequence shown here is derived from an EMBL/GenBank/DDBJ whole genome shotgun (WGS) entry which is preliminary data.</text>
</comment>
<organism evidence="1 2">
    <name type="scientific">Hassallia byssoidea VB512170</name>
    <dbReference type="NCBI Taxonomy" id="1304833"/>
    <lineage>
        <taxon>Bacteria</taxon>
        <taxon>Bacillati</taxon>
        <taxon>Cyanobacteriota</taxon>
        <taxon>Cyanophyceae</taxon>
        <taxon>Nostocales</taxon>
        <taxon>Tolypothrichaceae</taxon>
        <taxon>Hassallia</taxon>
    </lineage>
</organism>
<accession>A0A846H6Z2</accession>
<gene>
    <name evidence="1" type="ORF">PI95_009640</name>
</gene>
<protein>
    <submittedName>
        <fullName evidence="1">Uncharacterized protein</fullName>
    </submittedName>
</protein>
<evidence type="ECO:0000313" key="1">
    <source>
        <dbReference type="EMBL" id="NEU72823.1"/>
    </source>
</evidence>
<sequence>MPIALIQILGKGDRCDRAHHEAGKIRLKSNKVSSNPEIATDRSGREICLLR</sequence>
<reference evidence="1 2" key="1">
    <citation type="journal article" date="2015" name="Genome Announc.">
        <title>Draft Genome Sequence of Cyanobacterium Hassallia byssoidea Strain VB512170, Isolated from Monuments in India.</title>
        <authorList>
            <person name="Singh D."/>
            <person name="Chandrababunaidu M.M."/>
            <person name="Panda A."/>
            <person name="Sen D."/>
            <person name="Bhattacharyya S."/>
            <person name="Adhikary S.P."/>
            <person name="Tripathy S."/>
        </authorList>
    </citation>
    <scope>NUCLEOTIDE SEQUENCE [LARGE SCALE GENOMIC DNA]</scope>
    <source>
        <strain evidence="1 2">VB512170</strain>
    </source>
</reference>
<dbReference type="AlphaFoldDB" id="A0A846H6Z2"/>
<evidence type="ECO:0000313" key="2">
    <source>
        <dbReference type="Proteomes" id="UP000031549"/>
    </source>
</evidence>